<evidence type="ECO:0000256" key="5">
    <source>
        <dbReference type="ARBA" id="ARBA00022989"/>
    </source>
</evidence>
<keyword evidence="3" id="KW-1003">Cell membrane</keyword>
<feature type="transmembrane region" description="Helical" evidence="7">
    <location>
        <begin position="23"/>
        <end position="43"/>
    </location>
</feature>
<feature type="transmembrane region" description="Helical" evidence="7">
    <location>
        <begin position="163"/>
        <end position="181"/>
    </location>
</feature>
<keyword evidence="5 7" id="KW-1133">Transmembrane helix</keyword>
<dbReference type="EMBL" id="QMQA01000277">
    <property type="protein sequence ID" value="RLE11181.1"/>
    <property type="molecule type" value="Genomic_DNA"/>
</dbReference>
<keyword evidence="2" id="KW-0813">Transport</keyword>
<feature type="non-terminal residue" evidence="8">
    <location>
        <position position="182"/>
    </location>
</feature>
<keyword evidence="4 7" id="KW-0812">Transmembrane</keyword>
<evidence type="ECO:0000313" key="9">
    <source>
        <dbReference type="Proteomes" id="UP000280417"/>
    </source>
</evidence>
<dbReference type="InterPro" id="IPR050809">
    <property type="entry name" value="UgpAE/MalFG_permease"/>
</dbReference>
<evidence type="ECO:0008006" key="10">
    <source>
        <dbReference type="Google" id="ProtNLM"/>
    </source>
</evidence>
<protein>
    <recommendedName>
        <fullName evidence="10">Sugar ABC transporter permease</fullName>
    </recommendedName>
</protein>
<evidence type="ECO:0000256" key="2">
    <source>
        <dbReference type="ARBA" id="ARBA00022448"/>
    </source>
</evidence>
<dbReference type="PANTHER" id="PTHR43227">
    <property type="entry name" value="BLL4140 PROTEIN"/>
    <property type="match status" value="1"/>
</dbReference>
<organism evidence="8 9">
    <name type="scientific">Aerophobetes bacterium</name>
    <dbReference type="NCBI Taxonomy" id="2030807"/>
    <lineage>
        <taxon>Bacteria</taxon>
        <taxon>Candidatus Aerophobota</taxon>
    </lineage>
</organism>
<dbReference type="GO" id="GO:0005886">
    <property type="term" value="C:plasma membrane"/>
    <property type="evidence" value="ECO:0007669"/>
    <property type="project" value="UniProtKB-SubCell"/>
</dbReference>
<keyword evidence="6 7" id="KW-0472">Membrane</keyword>
<evidence type="ECO:0000256" key="1">
    <source>
        <dbReference type="ARBA" id="ARBA00004651"/>
    </source>
</evidence>
<proteinExistence type="predicted"/>
<dbReference type="Gene3D" id="1.10.3720.10">
    <property type="entry name" value="MetI-like"/>
    <property type="match status" value="1"/>
</dbReference>
<dbReference type="PANTHER" id="PTHR43227:SF11">
    <property type="entry name" value="BLL4140 PROTEIN"/>
    <property type="match status" value="1"/>
</dbReference>
<evidence type="ECO:0000256" key="6">
    <source>
        <dbReference type="ARBA" id="ARBA00023136"/>
    </source>
</evidence>
<dbReference type="SUPFAM" id="SSF161098">
    <property type="entry name" value="MetI-like"/>
    <property type="match status" value="1"/>
</dbReference>
<feature type="transmembrane region" description="Helical" evidence="7">
    <location>
        <begin position="111"/>
        <end position="132"/>
    </location>
</feature>
<comment type="caution">
    <text evidence="8">The sequence shown here is derived from an EMBL/GenBank/DDBJ whole genome shotgun (WGS) entry which is preliminary data.</text>
</comment>
<evidence type="ECO:0000256" key="3">
    <source>
        <dbReference type="ARBA" id="ARBA00022475"/>
    </source>
</evidence>
<dbReference type="InterPro" id="IPR035906">
    <property type="entry name" value="MetI-like_sf"/>
</dbReference>
<evidence type="ECO:0000256" key="4">
    <source>
        <dbReference type="ARBA" id="ARBA00022692"/>
    </source>
</evidence>
<evidence type="ECO:0000256" key="7">
    <source>
        <dbReference type="SAM" id="Phobius"/>
    </source>
</evidence>
<sequence length="182" mass="20748">MFISNIDNPGKAMERRGKLRTDTLFLIPAMVFVLMSELVPIVYTTYLGFMDWDIINPPKWAGISNYVKVFSTPELINALKNTIYWVLGTLIFAVAFPLFIAALLNRVKRRTIFKLIFFIPSTLSPTVAAIFWRRTLASQKGALVSLLDLFGVQIQPILTNPQINTFVMIGVWVWQFFGINLI</sequence>
<evidence type="ECO:0000313" key="8">
    <source>
        <dbReference type="EMBL" id="RLE11181.1"/>
    </source>
</evidence>
<dbReference type="Proteomes" id="UP000280417">
    <property type="component" value="Unassembled WGS sequence"/>
</dbReference>
<name>A0A662DA06_UNCAE</name>
<feature type="transmembrane region" description="Helical" evidence="7">
    <location>
        <begin position="83"/>
        <end position="104"/>
    </location>
</feature>
<gene>
    <name evidence="8" type="ORF">DRJ04_08515</name>
</gene>
<comment type="subcellular location">
    <subcellularLocation>
        <location evidence="1">Cell membrane</location>
        <topology evidence="1">Multi-pass membrane protein</topology>
    </subcellularLocation>
</comment>
<dbReference type="AlphaFoldDB" id="A0A662DA06"/>
<accession>A0A662DA06</accession>
<reference evidence="8 9" key="1">
    <citation type="submission" date="2018-06" db="EMBL/GenBank/DDBJ databases">
        <title>Extensive metabolic versatility and redundancy in microbially diverse, dynamic hydrothermal sediments.</title>
        <authorList>
            <person name="Dombrowski N."/>
            <person name="Teske A."/>
            <person name="Baker B.J."/>
        </authorList>
    </citation>
    <scope>NUCLEOTIDE SEQUENCE [LARGE SCALE GENOMIC DNA]</scope>
    <source>
        <strain evidence="8">B3_G15</strain>
    </source>
</reference>